<dbReference type="PROSITE" id="PS50812">
    <property type="entry name" value="PWWP"/>
    <property type="match status" value="1"/>
</dbReference>
<feature type="region of interest" description="Disordered" evidence="1">
    <location>
        <begin position="776"/>
        <end position="850"/>
    </location>
</feature>
<dbReference type="Pfam" id="PF00855">
    <property type="entry name" value="PWWP"/>
    <property type="match status" value="1"/>
</dbReference>
<dbReference type="InterPro" id="IPR000313">
    <property type="entry name" value="PWWP_dom"/>
</dbReference>
<dbReference type="SMART" id="SM00293">
    <property type="entry name" value="PWWP"/>
    <property type="match status" value="1"/>
</dbReference>
<feature type="region of interest" description="Disordered" evidence="1">
    <location>
        <begin position="15"/>
        <end position="208"/>
    </location>
</feature>
<organism evidence="3 4">
    <name type="scientific">Liquidambar formosana</name>
    <name type="common">Formosan gum</name>
    <dbReference type="NCBI Taxonomy" id="63359"/>
    <lineage>
        <taxon>Eukaryota</taxon>
        <taxon>Viridiplantae</taxon>
        <taxon>Streptophyta</taxon>
        <taxon>Embryophyta</taxon>
        <taxon>Tracheophyta</taxon>
        <taxon>Spermatophyta</taxon>
        <taxon>Magnoliopsida</taxon>
        <taxon>eudicotyledons</taxon>
        <taxon>Gunneridae</taxon>
        <taxon>Pentapetalae</taxon>
        <taxon>Saxifragales</taxon>
        <taxon>Altingiaceae</taxon>
        <taxon>Liquidambar</taxon>
    </lineage>
</organism>
<feature type="domain" description="PWWP" evidence="2">
    <location>
        <begin position="216"/>
        <end position="277"/>
    </location>
</feature>
<proteinExistence type="predicted"/>
<feature type="region of interest" description="Disordered" evidence="1">
    <location>
        <begin position="677"/>
        <end position="725"/>
    </location>
</feature>
<name>A0AAP0R937_LIQFO</name>
<accession>A0AAP0R937</accession>
<evidence type="ECO:0000313" key="3">
    <source>
        <dbReference type="EMBL" id="KAK9272398.1"/>
    </source>
</evidence>
<dbReference type="InterPro" id="IPR052657">
    <property type="entry name" value="PDP_family_Arabidopsis"/>
</dbReference>
<feature type="compositionally biased region" description="Basic and acidic residues" evidence="1">
    <location>
        <begin position="592"/>
        <end position="605"/>
    </location>
</feature>
<evidence type="ECO:0000259" key="2">
    <source>
        <dbReference type="PROSITE" id="PS50812"/>
    </source>
</evidence>
<keyword evidence="4" id="KW-1185">Reference proteome</keyword>
<gene>
    <name evidence="3" type="ORF">L1049_002770</name>
</gene>
<feature type="compositionally biased region" description="Basic and acidic residues" evidence="1">
    <location>
        <begin position="646"/>
        <end position="661"/>
    </location>
</feature>
<reference evidence="3 4" key="1">
    <citation type="journal article" date="2024" name="Plant J.">
        <title>Genome sequences and population genomics reveal climatic adaptation and genomic divergence between two closely related sweetgum species.</title>
        <authorList>
            <person name="Xu W.Q."/>
            <person name="Ren C.Q."/>
            <person name="Zhang X.Y."/>
            <person name="Comes H.P."/>
            <person name="Liu X.H."/>
            <person name="Li Y.G."/>
            <person name="Kettle C.J."/>
            <person name="Jalonen R."/>
            <person name="Gaisberger H."/>
            <person name="Ma Y.Z."/>
            <person name="Qiu Y.X."/>
        </authorList>
    </citation>
    <scope>NUCLEOTIDE SEQUENCE [LARGE SCALE GENOMIC DNA]</scope>
    <source>
        <strain evidence="3">Hangzhou</strain>
    </source>
</reference>
<dbReference type="EMBL" id="JBBPBK010000013">
    <property type="protein sequence ID" value="KAK9272398.1"/>
    <property type="molecule type" value="Genomic_DNA"/>
</dbReference>
<evidence type="ECO:0000313" key="4">
    <source>
        <dbReference type="Proteomes" id="UP001415857"/>
    </source>
</evidence>
<evidence type="ECO:0000256" key="1">
    <source>
        <dbReference type="SAM" id="MobiDB-lite"/>
    </source>
</evidence>
<dbReference type="AlphaFoldDB" id="A0AAP0R937"/>
<dbReference type="Proteomes" id="UP001415857">
    <property type="component" value="Unassembled WGS sequence"/>
</dbReference>
<dbReference type="PANTHER" id="PTHR10688">
    <property type="entry name" value="PWWP DOMAIN-CONTAINING PROTEIN"/>
    <property type="match status" value="1"/>
</dbReference>
<dbReference type="CDD" id="cd05162">
    <property type="entry name" value="PWWP"/>
    <property type="match status" value="1"/>
</dbReference>
<feature type="region of interest" description="Disordered" evidence="1">
    <location>
        <begin position="463"/>
        <end position="662"/>
    </location>
</feature>
<feature type="compositionally biased region" description="Basic and acidic residues" evidence="1">
    <location>
        <begin position="841"/>
        <end position="850"/>
    </location>
</feature>
<protein>
    <recommendedName>
        <fullName evidence="2">PWWP domain-containing protein</fullName>
    </recommendedName>
</protein>
<dbReference type="SUPFAM" id="SSF63748">
    <property type="entry name" value="Tudor/PWWP/MBT"/>
    <property type="match status" value="1"/>
</dbReference>
<feature type="compositionally biased region" description="Basic and acidic residues" evidence="1">
    <location>
        <begin position="811"/>
        <end position="828"/>
    </location>
</feature>
<feature type="compositionally biased region" description="Basic and acidic residues" evidence="1">
    <location>
        <begin position="468"/>
        <end position="485"/>
    </location>
</feature>
<dbReference type="PANTHER" id="PTHR10688:SF3">
    <property type="entry name" value="PWWP DOMAIN-CONTAINING PROTEIN 6"/>
    <property type="match status" value="1"/>
</dbReference>
<feature type="compositionally biased region" description="Basic and acidic residues" evidence="1">
    <location>
        <begin position="162"/>
        <end position="172"/>
    </location>
</feature>
<sequence>MERFEVARKTLAECSTLPAKPQAPDDKTLKQVSKGSASPGSNGGKAGSASGLDGSVARTQENGGRVSDDTNGGDVSGPEDGFPIDDAKMTGGSSNSLKIRGNKEEVVVEHGGRSENVNGSDSVWGVKKDGEKGVKKTAAGDDTSLLIGGGSGKKVGSPAIKEGPRSKSELKRGRNLNKKRGYEENGGDPDSSMLEMSEKKDEEDEDVGDEEYEYAVGDFVWGKIKSHPWWPGQIYDPADASGYAAKYSQRDRFLVAYFGDGTFAWCYPSQLKPFEDNFEQMSEQSNSKHFVKAVEAALDEFCRVVEFEMTCSCVLKENHVGTARPLAVNAGIKGGVFVPEGGIGKHSISQFEPAKFLADLRYIAQVVSVNSLLELNALKSQLSAFYCAKGGYELPKYTEPQYVVGLEDNIRSGVMNNGECGGQVDVPIQGPFEEDLLSLLQKRPSLSEDKLYQRRKQKSIAEIMGGEMDVKPKNSEDSMAKEETHSGGLASTSSRKKKKSSDEAESVGGDNLKSPLERRKKTNMAKEGTQPDGLALTSSRKNKKGSDEAESDDGDKLNYPVETRKKAKLSGASITTENKVPSVENAGGGGNKETKKGPVSRERKGNKNSRVENNGSGVKEETENGYKSRERKKSKYLSPPYTSINRGERNSSSKKDSKAEFLKVTSVARVGERMSKAAGKLIGSPPISKLGGETDQENLSREHGLGRDTPGSFTPETPKQDRNKIIDPLVTKQSANKVLSEIRSAALNPLYVREAKSFDMIREFFSALRSSIFRNGSNYKTYNKGRPGRKRKSLDSESGSLGKHLNQTAHDSLERKLGARNEKREAKLDTPTLKRAAGASDMKKKDKETGGKASSAALLLTYGPGVSLPSKDDLIATYSKFGSLNELKTEVLHNSSCAQVVFANSSDAEKAFNDSMKSSSSGDGKVSYRLRYLMGSSRIRKLDANIQQKASSLPKEGGKTPENSPLQFVRQKLETMTSMLEKSDGNMSQEMKINLESEMKGLLEKVSTMAESSSP</sequence>
<comment type="caution">
    <text evidence="3">The sequence shown here is derived from an EMBL/GenBank/DDBJ whole genome shotgun (WGS) entry which is preliminary data.</text>
</comment>
<feature type="compositionally biased region" description="Basic and acidic residues" evidence="1">
    <location>
        <begin position="101"/>
        <end position="113"/>
    </location>
</feature>
<dbReference type="Gene3D" id="2.30.30.140">
    <property type="match status" value="1"/>
</dbReference>
<feature type="compositionally biased region" description="Basic and acidic residues" evidence="1">
    <location>
        <begin position="618"/>
        <end position="628"/>
    </location>
</feature>